<proteinExistence type="predicted"/>
<keyword evidence="1" id="KW-0805">Transcription regulation</keyword>
<dbReference type="InterPro" id="IPR009057">
    <property type="entry name" value="Homeodomain-like_sf"/>
</dbReference>
<dbReference type="PROSITE" id="PS01124">
    <property type="entry name" value="HTH_ARAC_FAMILY_2"/>
    <property type="match status" value="1"/>
</dbReference>
<evidence type="ECO:0000313" key="6">
    <source>
        <dbReference type="Proteomes" id="UP000190797"/>
    </source>
</evidence>
<evidence type="ECO:0000256" key="3">
    <source>
        <dbReference type="ARBA" id="ARBA00023163"/>
    </source>
</evidence>
<keyword evidence="6" id="KW-1185">Reference proteome</keyword>
<keyword evidence="2" id="KW-0238">DNA-binding</keyword>
<dbReference type="InterPro" id="IPR018060">
    <property type="entry name" value="HTH_AraC"/>
</dbReference>
<dbReference type="Pfam" id="PF12625">
    <property type="entry name" value="Arabinose_bd"/>
    <property type="match status" value="1"/>
</dbReference>
<dbReference type="EMBL" id="CP017717">
    <property type="protein sequence ID" value="AQZ68219.1"/>
    <property type="molecule type" value="Genomic_DNA"/>
</dbReference>
<dbReference type="Gene3D" id="1.10.10.60">
    <property type="entry name" value="Homeodomain-like"/>
    <property type="match status" value="1"/>
</dbReference>
<dbReference type="GO" id="GO:0003700">
    <property type="term" value="F:DNA-binding transcription factor activity"/>
    <property type="evidence" value="ECO:0007669"/>
    <property type="project" value="InterPro"/>
</dbReference>
<reference evidence="6" key="1">
    <citation type="journal article" date="2017" name="Med. Chem. Commun.">
        <title>Nonomuraea sp. ATCC 55076 harbours the largest actinomycete chromosome to date and the kistamicin biosynthetic gene cluster.</title>
        <authorList>
            <person name="Nazari B."/>
            <person name="Forneris C.C."/>
            <person name="Gibson M.I."/>
            <person name="Moon K."/>
            <person name="Schramma K.R."/>
            <person name="Seyedsayamdost M.R."/>
        </authorList>
    </citation>
    <scope>NUCLEOTIDE SEQUENCE [LARGE SCALE GENOMIC DNA]</scope>
    <source>
        <strain evidence="6">ATCC 55076</strain>
    </source>
</reference>
<protein>
    <recommendedName>
        <fullName evidence="4">HTH araC/xylS-type domain-containing protein</fullName>
    </recommendedName>
</protein>
<evidence type="ECO:0000256" key="1">
    <source>
        <dbReference type="ARBA" id="ARBA00023015"/>
    </source>
</evidence>
<dbReference type="GO" id="GO:0000976">
    <property type="term" value="F:transcription cis-regulatory region binding"/>
    <property type="evidence" value="ECO:0007669"/>
    <property type="project" value="TreeGrafter"/>
</dbReference>
<gene>
    <name evidence="5" type="ORF">BKM31_48170</name>
</gene>
<accession>A0A1V0ADH2</accession>
<evidence type="ECO:0000256" key="2">
    <source>
        <dbReference type="ARBA" id="ARBA00023125"/>
    </source>
</evidence>
<dbReference type="SMART" id="SM00342">
    <property type="entry name" value="HTH_ARAC"/>
    <property type="match status" value="1"/>
</dbReference>
<dbReference type="AlphaFoldDB" id="A0A1V0ADH2"/>
<dbReference type="GO" id="GO:0005829">
    <property type="term" value="C:cytosol"/>
    <property type="evidence" value="ECO:0007669"/>
    <property type="project" value="TreeGrafter"/>
</dbReference>
<evidence type="ECO:0000313" key="5">
    <source>
        <dbReference type="EMBL" id="AQZ68219.1"/>
    </source>
</evidence>
<keyword evidence="3" id="KW-0804">Transcription</keyword>
<organism evidence="5 6">
    <name type="scientific">[Actinomadura] parvosata subsp. kistnae</name>
    <dbReference type="NCBI Taxonomy" id="1909395"/>
    <lineage>
        <taxon>Bacteria</taxon>
        <taxon>Bacillati</taxon>
        <taxon>Actinomycetota</taxon>
        <taxon>Actinomycetes</taxon>
        <taxon>Streptosporangiales</taxon>
        <taxon>Streptosporangiaceae</taxon>
        <taxon>Nonomuraea</taxon>
    </lineage>
</organism>
<dbReference type="SUPFAM" id="SSF46689">
    <property type="entry name" value="Homeodomain-like"/>
    <property type="match status" value="1"/>
</dbReference>
<dbReference type="RefSeq" id="WP_080044539.1">
    <property type="nucleotide sequence ID" value="NZ_CP017717.1"/>
</dbReference>
<sequence length="337" mass="37113">MSSSTQPGDVVRRLVRVGERQGLDVESLLRRTGIRPGAARCEDVTLAQVAELTQELWILTGDELFGLGAPVPLGTFRLVLRSAIHVPDLEGALLRLAEASATLPGVPPLRVSVVGALAEVEIDVSGLDDPDHLAAELLATLVHRLAGWLAGRRVGLRELRLPWPAPPYAADYEAVFGRHPVFGADRLALAFDRDLLRAPVIRNEEDLAGYLGDQPYVWLATRDYGSSVADRVRTILERGLRGRWPGPDDVSAQLNVSTQHLRRLLRAEGTSIGRIKEELLRDAAIDGLRRGEESVEELARRLGFSEASAFRRAFRRWTGHPPGTFRAQDRRSGTFRA</sequence>
<dbReference type="STRING" id="1909395.BKM31_48170"/>
<dbReference type="KEGG" id="noa:BKM31_48170"/>
<dbReference type="InterPro" id="IPR032687">
    <property type="entry name" value="AraC-type_N"/>
</dbReference>
<evidence type="ECO:0000259" key="4">
    <source>
        <dbReference type="PROSITE" id="PS01124"/>
    </source>
</evidence>
<feature type="domain" description="HTH araC/xylS-type" evidence="4">
    <location>
        <begin position="230"/>
        <end position="328"/>
    </location>
</feature>
<name>A0A1V0ADH2_9ACTN</name>
<dbReference type="OrthoDB" id="5241536at2"/>
<dbReference type="PANTHER" id="PTHR47894:SF1">
    <property type="entry name" value="HTH-TYPE TRANSCRIPTIONAL REGULATOR VQSM"/>
    <property type="match status" value="1"/>
</dbReference>
<dbReference type="PANTHER" id="PTHR47894">
    <property type="entry name" value="HTH-TYPE TRANSCRIPTIONAL REGULATOR GADX"/>
    <property type="match status" value="1"/>
</dbReference>
<dbReference type="Pfam" id="PF12833">
    <property type="entry name" value="HTH_18"/>
    <property type="match status" value="1"/>
</dbReference>
<dbReference type="Proteomes" id="UP000190797">
    <property type="component" value="Chromosome"/>
</dbReference>